<protein>
    <submittedName>
        <fullName evidence="2">Uncharacterized protein</fullName>
    </submittedName>
</protein>
<dbReference type="EMBL" id="JAIWYP010000004">
    <property type="protein sequence ID" value="KAH3843128.1"/>
    <property type="molecule type" value="Genomic_DNA"/>
</dbReference>
<sequence length="153" mass="17019">MESQPTVDKVVKELGGCGRMQMLLAVAGHALKLPVVFSMFLTFFSVADPSWRCAEPVHESPWNSHNYTNNYSNALGYYKSSIPESASQVYNVSNVGYHTSLTFSENATSGNKMNIMSFSGLKSCTNQNGSRCKSFVFDSDLHTIVSEVWDRRL</sequence>
<dbReference type="Proteomes" id="UP000828390">
    <property type="component" value="Unassembled WGS sequence"/>
</dbReference>
<feature type="transmembrane region" description="Helical" evidence="1">
    <location>
        <begin position="20"/>
        <end position="44"/>
    </location>
</feature>
<evidence type="ECO:0000256" key="1">
    <source>
        <dbReference type="SAM" id="Phobius"/>
    </source>
</evidence>
<name>A0A9D4KNF8_DREPO</name>
<keyword evidence="3" id="KW-1185">Reference proteome</keyword>
<evidence type="ECO:0000313" key="3">
    <source>
        <dbReference type="Proteomes" id="UP000828390"/>
    </source>
</evidence>
<dbReference type="AlphaFoldDB" id="A0A9D4KNF8"/>
<proteinExistence type="predicted"/>
<comment type="caution">
    <text evidence="2">The sequence shown here is derived from an EMBL/GenBank/DDBJ whole genome shotgun (WGS) entry which is preliminary data.</text>
</comment>
<accession>A0A9D4KNF8</accession>
<gene>
    <name evidence="2" type="ORF">DPMN_116635</name>
</gene>
<reference evidence="2" key="1">
    <citation type="journal article" date="2019" name="bioRxiv">
        <title>The Genome of the Zebra Mussel, Dreissena polymorpha: A Resource for Invasive Species Research.</title>
        <authorList>
            <person name="McCartney M.A."/>
            <person name="Auch B."/>
            <person name="Kono T."/>
            <person name="Mallez S."/>
            <person name="Zhang Y."/>
            <person name="Obille A."/>
            <person name="Becker A."/>
            <person name="Abrahante J.E."/>
            <person name="Garbe J."/>
            <person name="Badalamenti J.P."/>
            <person name="Herman A."/>
            <person name="Mangelson H."/>
            <person name="Liachko I."/>
            <person name="Sullivan S."/>
            <person name="Sone E.D."/>
            <person name="Koren S."/>
            <person name="Silverstein K.A.T."/>
            <person name="Beckman K.B."/>
            <person name="Gohl D.M."/>
        </authorList>
    </citation>
    <scope>NUCLEOTIDE SEQUENCE</scope>
    <source>
        <strain evidence="2">Duluth1</strain>
        <tissue evidence="2">Whole animal</tissue>
    </source>
</reference>
<organism evidence="2 3">
    <name type="scientific">Dreissena polymorpha</name>
    <name type="common">Zebra mussel</name>
    <name type="synonym">Mytilus polymorpha</name>
    <dbReference type="NCBI Taxonomy" id="45954"/>
    <lineage>
        <taxon>Eukaryota</taxon>
        <taxon>Metazoa</taxon>
        <taxon>Spiralia</taxon>
        <taxon>Lophotrochozoa</taxon>
        <taxon>Mollusca</taxon>
        <taxon>Bivalvia</taxon>
        <taxon>Autobranchia</taxon>
        <taxon>Heteroconchia</taxon>
        <taxon>Euheterodonta</taxon>
        <taxon>Imparidentia</taxon>
        <taxon>Neoheterodontei</taxon>
        <taxon>Myida</taxon>
        <taxon>Dreissenoidea</taxon>
        <taxon>Dreissenidae</taxon>
        <taxon>Dreissena</taxon>
    </lineage>
</organism>
<evidence type="ECO:0000313" key="2">
    <source>
        <dbReference type="EMBL" id="KAH3843128.1"/>
    </source>
</evidence>
<keyword evidence="1" id="KW-0472">Membrane</keyword>
<keyword evidence="1" id="KW-0812">Transmembrane</keyword>
<keyword evidence="1" id="KW-1133">Transmembrane helix</keyword>
<reference evidence="2" key="2">
    <citation type="submission" date="2020-11" db="EMBL/GenBank/DDBJ databases">
        <authorList>
            <person name="McCartney M.A."/>
            <person name="Auch B."/>
            <person name="Kono T."/>
            <person name="Mallez S."/>
            <person name="Becker A."/>
            <person name="Gohl D.M."/>
            <person name="Silverstein K.A.T."/>
            <person name="Koren S."/>
            <person name="Bechman K.B."/>
            <person name="Herman A."/>
            <person name="Abrahante J.E."/>
            <person name="Garbe J."/>
        </authorList>
    </citation>
    <scope>NUCLEOTIDE SEQUENCE</scope>
    <source>
        <strain evidence="2">Duluth1</strain>
        <tissue evidence="2">Whole animal</tissue>
    </source>
</reference>